<dbReference type="GO" id="GO:0036297">
    <property type="term" value="P:interstrand cross-link repair"/>
    <property type="evidence" value="ECO:0007669"/>
    <property type="project" value="InterPro"/>
</dbReference>
<keyword evidence="2 5" id="KW-0479">Metal-binding</keyword>
<reference evidence="8 9" key="1">
    <citation type="submission" date="2021-02" db="EMBL/GenBank/DDBJ databases">
        <title>Porcisia hertigi Genome sequencing and assembly.</title>
        <authorList>
            <person name="Almutairi H."/>
            <person name="Gatherer D."/>
        </authorList>
    </citation>
    <scope>NUCLEOTIDE SEQUENCE [LARGE SCALE GENOMIC DNA]</scope>
    <source>
        <strain evidence="8 9">C119</strain>
    </source>
</reference>
<comment type="similarity">
    <text evidence="5">Belongs to the FAN1 family.</text>
</comment>
<evidence type="ECO:0000256" key="3">
    <source>
        <dbReference type="ARBA" id="ARBA00022801"/>
    </source>
</evidence>
<keyword evidence="5" id="KW-0234">DNA repair</keyword>
<evidence type="ECO:0000313" key="9">
    <source>
        <dbReference type="Proteomes" id="UP000674318"/>
    </source>
</evidence>
<keyword evidence="5" id="KW-0227">DNA damage</keyword>
<dbReference type="Pfam" id="PF08774">
    <property type="entry name" value="VRR_NUC"/>
    <property type="match status" value="1"/>
</dbReference>
<accession>A0A836HPN7</accession>
<feature type="compositionally biased region" description="Basic and acidic residues" evidence="6">
    <location>
        <begin position="1514"/>
        <end position="1549"/>
    </location>
</feature>
<gene>
    <name evidence="8" type="ORF">JKF63_00261</name>
</gene>
<proteinExistence type="inferred from homology"/>
<comment type="function">
    <text evidence="5">Nuclease required for the repair of DNA interstrand cross-links (ICL). Acts as a 5'-3' exonuclease that anchors at a cut end of DNA and cleaves DNA successively at every third nucleotide, allowing to excise an ICL from one strand through flanking incisions.</text>
</comment>
<name>A0A836HPN7_9TRYP</name>
<dbReference type="EMBL" id="JAFJZO010000036">
    <property type="protein sequence ID" value="KAG5490142.1"/>
    <property type="molecule type" value="Genomic_DNA"/>
</dbReference>
<comment type="caution">
    <text evidence="8">The sequence shown here is derived from an EMBL/GenBank/DDBJ whole genome shotgun (WGS) entry which is preliminary data.</text>
</comment>
<dbReference type="GO" id="GO:0070336">
    <property type="term" value="F:flap-structured DNA binding"/>
    <property type="evidence" value="ECO:0007669"/>
    <property type="project" value="TreeGrafter"/>
</dbReference>
<dbReference type="PANTHER" id="PTHR15749">
    <property type="entry name" value="FANCONI-ASSOCIATED NUCLEASE 1"/>
    <property type="match status" value="1"/>
</dbReference>
<evidence type="ECO:0000256" key="2">
    <source>
        <dbReference type="ARBA" id="ARBA00022723"/>
    </source>
</evidence>
<feature type="region of interest" description="Disordered" evidence="6">
    <location>
        <begin position="1"/>
        <end position="22"/>
    </location>
</feature>
<keyword evidence="4 5" id="KW-0460">Magnesium</keyword>
<organism evidence="8 9">
    <name type="scientific">Porcisia hertigi</name>
    <dbReference type="NCBI Taxonomy" id="2761500"/>
    <lineage>
        <taxon>Eukaryota</taxon>
        <taxon>Discoba</taxon>
        <taxon>Euglenozoa</taxon>
        <taxon>Kinetoplastea</taxon>
        <taxon>Metakinetoplastina</taxon>
        <taxon>Trypanosomatida</taxon>
        <taxon>Trypanosomatidae</taxon>
        <taxon>Leishmaniinae</taxon>
        <taxon>Porcisia</taxon>
    </lineage>
</organism>
<dbReference type="GO" id="GO:0005634">
    <property type="term" value="C:nucleus"/>
    <property type="evidence" value="ECO:0007669"/>
    <property type="project" value="UniProtKB-SubCell"/>
</dbReference>
<dbReference type="GeneID" id="94286390"/>
<keyword evidence="5" id="KW-0539">Nucleus</keyword>
<keyword evidence="1 5" id="KW-0540">Nuclease</keyword>
<evidence type="ECO:0000259" key="7">
    <source>
        <dbReference type="Pfam" id="PF08774"/>
    </source>
</evidence>
<dbReference type="InterPro" id="IPR014883">
    <property type="entry name" value="VRR_NUC"/>
</dbReference>
<protein>
    <recommendedName>
        <fullName evidence="5">Fanconi-associated nuclease</fullName>
        <ecNumber evidence="5">3.1.4.1</ecNumber>
    </recommendedName>
</protein>
<dbReference type="GO" id="GO:0004528">
    <property type="term" value="F:phosphodiesterase I activity"/>
    <property type="evidence" value="ECO:0007669"/>
    <property type="project" value="UniProtKB-EC"/>
</dbReference>
<dbReference type="EC" id="3.1.4.1" evidence="5"/>
<feature type="domain" description="VRR-NUC" evidence="7">
    <location>
        <begin position="1663"/>
        <end position="1742"/>
    </location>
</feature>
<dbReference type="RefSeq" id="XP_067752470.1">
    <property type="nucleotide sequence ID" value="XM_067896313.1"/>
</dbReference>
<feature type="region of interest" description="Disordered" evidence="6">
    <location>
        <begin position="1490"/>
        <end position="1552"/>
    </location>
</feature>
<feature type="region of interest" description="Disordered" evidence="6">
    <location>
        <begin position="132"/>
        <end position="156"/>
    </location>
</feature>
<evidence type="ECO:0000256" key="4">
    <source>
        <dbReference type="ARBA" id="ARBA00022842"/>
    </source>
</evidence>
<keyword evidence="3 5" id="KW-0378">Hydrolase</keyword>
<dbReference type="InterPro" id="IPR033315">
    <property type="entry name" value="Fan1-like"/>
</dbReference>
<dbReference type="KEGG" id="phet:94286390"/>
<evidence type="ECO:0000256" key="1">
    <source>
        <dbReference type="ARBA" id="ARBA00022722"/>
    </source>
</evidence>
<comment type="subcellular location">
    <subcellularLocation>
        <location evidence="5">Nucleus</location>
    </subcellularLocation>
</comment>
<dbReference type="GO" id="GO:0008409">
    <property type="term" value="F:5'-3' exonuclease activity"/>
    <property type="evidence" value="ECO:0007669"/>
    <property type="project" value="TreeGrafter"/>
</dbReference>
<feature type="region of interest" description="Disordered" evidence="6">
    <location>
        <begin position="92"/>
        <end position="119"/>
    </location>
</feature>
<sequence length="1757" mass="189395">MCADADATPVDPFLPSRRSIEASRPSAVSEGQVVVEIQDEVQTAPFSFTAAAAAAAAVPLVACVYPSTTDEVREVDTPRNARAHIANRPVTSRGVAVTVSKSHKRQRPEDTSAFEGSSTSATAAAFSLKHNRPEAGQQESRMSLSSSSSSLAGGTARMAVDEDSIKNLGRADTLSEAAGNWGGNRTIEGSAADDDDDVEEDLEERATAAAASFLMTSQGGLTTANSLGSAAPHPWLVTCAFHVCLWYVCRYAGHAMSAEDLWACRAVLSLTASNAAGETERGVKALSKGVFSGREGGEGVMEPFAAGPALDMITQSANWAWAGSEESELLLRLLLRKPRSFTAQHLETRYGDWLHVQPALDALTQRRFLWWAAKQASVDSAADGTEIVCLNGSEEDSVTALTMCTGPPAEEVACVALTSSPLLEHYNGARVAGLLLSACDGDMWKHCDAATVGESAPRLSRRKMVACVAQAVRATELRTFLTRLRQCSKARSALRAFTQESEANSTICAVTHSAASTLGSPAKVLNGNGGASVGMASKLSSTRRSKRDRGGDDVPCGRLEQVMDNSLYDDTIPRTKRGMILYLIERRYSVSAPSSTVSGSPEASATITDPAGGTRILSHCAPRAAPHTLSSASRITSQTPRSAACHVGTLADDAGRSPYRRCFSSVAEEADAVAQCWDHVIGSVYVPHAGLKQHLARVTETFHVLTSNNGAGMVSGQDTKPVAATMTVATPPTLLMVRPQLLLLLQTFRASCHQALPSLAKPSLSTPSHLILKAFMECFPHALLPRWFTSSLAPTSTAGAVSRGYDHTNGDIPSRGETGNDGESRLYLDVSLVRSDGESAPLEDIASSTRLFQTGDIAEEGMDTQGCAAPPHVCLFASPAILEEYRRALCTQRQLHDVTKGAVTAAQRHRGKSSSFVSHMYDTVMAAVRVGVAAVKRHPRHGHSATSASFISGEASHGSFTSSPASPVVTKAAPSSQGSTPLAAASLESFFYRQGCHADHLLVFTPLYRWFACLELIFPLLQSARRYADANACLHYLLHEPVYVLHHIPGSGAHCPLSPIMYEFRYKPHKRGRWVTRLAQNLFHQKHYAEALAVLEEAQAGYGELASHVTDDMHSVDASPSNSACYMMNDTWLPSHTITNSRAAALCDVLAGNCSPAIESALPPKVQRRGRLLRVLWPNSASVSPATSGEGASLSEAGRSSHSTFALIHAAWEYVRDRYCSRQDRLTLERLLVTAHRKVHPWTPLPAHRELATRCMMKVICRHIDGTRDARDRMLWREPSAQSHRRSGGPAGGAAEGAVSTDSSGARNPQRCPPLPVELFVLHHFLSRWGGASATTTGKAAASAPVHRGLKESPMVDLAKENTERNDVVVRARATSVWCGAHCEGQWIACLARAFLWDCYWVFPSLSPPVDGFPASAPEGELRPSPPPIRPLYDVLWLSAFQDGPLDLATPIQFRWRRRALIESRLAQLERCTREELVAYVAARIRMDRNTEKGEGPSEAKAQSKVVDSTTPPSEEHTAQRLDKDRNADDGGDEKQGHRQPRSNEDGCGVHHRSCSAKSEEGFCVRQEEVLETITCSFSATPLTFAKSVTSSLPPGDGEKRRCAEAEKLELREGAGALPISGPAAMAIPEAWKVPVGSLPLLDILRAIPLEPLWRLLRCLYLSQVTEGVPLAFSGFPDLVFWRVGSSSEVAQSSVREISEVVQSSFCLMEVKGPGDFSSATQTVVSDLLHRCGFEVCVVRVNEVHSDGQRVSTKRIR</sequence>
<dbReference type="PANTHER" id="PTHR15749:SF4">
    <property type="entry name" value="FANCONI-ASSOCIATED NUCLEASE 1"/>
    <property type="match status" value="1"/>
</dbReference>
<evidence type="ECO:0000256" key="6">
    <source>
        <dbReference type="SAM" id="MobiDB-lite"/>
    </source>
</evidence>
<comment type="cofactor">
    <cofactor evidence="5">
        <name>Mg(2+)</name>
        <dbReference type="ChEBI" id="CHEBI:18420"/>
    </cofactor>
    <cofactor evidence="5">
        <name>Mn(2+)</name>
        <dbReference type="ChEBI" id="CHEBI:29035"/>
    </cofactor>
</comment>
<evidence type="ECO:0000256" key="5">
    <source>
        <dbReference type="RuleBase" id="RU365033"/>
    </source>
</evidence>
<dbReference type="GO" id="GO:0017108">
    <property type="term" value="F:5'-flap endonuclease activity"/>
    <property type="evidence" value="ECO:0007669"/>
    <property type="project" value="TreeGrafter"/>
</dbReference>
<keyword evidence="9" id="KW-1185">Reference proteome</keyword>
<evidence type="ECO:0000313" key="8">
    <source>
        <dbReference type="EMBL" id="KAG5490142.1"/>
    </source>
</evidence>
<feature type="region of interest" description="Disordered" evidence="6">
    <location>
        <begin position="1278"/>
        <end position="1309"/>
    </location>
</feature>
<dbReference type="GO" id="GO:0046872">
    <property type="term" value="F:metal ion binding"/>
    <property type="evidence" value="ECO:0007669"/>
    <property type="project" value="UniProtKB-KW"/>
</dbReference>
<keyword evidence="5" id="KW-0464">Manganese</keyword>
<feature type="region of interest" description="Disordered" evidence="6">
    <location>
        <begin position="534"/>
        <end position="556"/>
    </location>
</feature>
<dbReference type="OrthoDB" id="76364at2759"/>
<dbReference type="Proteomes" id="UP000674318">
    <property type="component" value="Unassembled WGS sequence"/>
</dbReference>
<comment type="catalytic activity">
    <reaction evidence="5">
        <text>Hydrolytically removes 5'-nucleotides successively from the 3'-hydroxy termini of 3'-hydroxy-terminated oligonucleotides.</text>
        <dbReference type="EC" id="3.1.4.1"/>
    </reaction>
</comment>